<name>A0A3N0GI63_9ACTN</name>
<dbReference type="AlphaFoldDB" id="A0A3N0GI63"/>
<comment type="caution">
    <text evidence="2">The sequence shown here is derived from an EMBL/GenBank/DDBJ whole genome shotgun (WGS) entry which is preliminary data.</text>
</comment>
<proteinExistence type="predicted"/>
<organism evidence="2 3">
    <name type="scientific">Nocardioides pocheonensis</name>
    <dbReference type="NCBI Taxonomy" id="661485"/>
    <lineage>
        <taxon>Bacteria</taxon>
        <taxon>Bacillati</taxon>
        <taxon>Actinomycetota</taxon>
        <taxon>Actinomycetes</taxon>
        <taxon>Propionibacteriales</taxon>
        <taxon>Nocardioidaceae</taxon>
        <taxon>Nocardioides</taxon>
    </lineage>
</organism>
<dbReference type="RefSeq" id="WP_123224961.1">
    <property type="nucleotide sequence ID" value="NZ_RJSF01000047.1"/>
</dbReference>
<sequence length="278" mass="30975">MESRVCLFCLQDSSTSVSVEHIVPESLGNTTLVLPPGLVCDRCNNYFARKVEGPFLNSPAILALRHLEGVQNKRGRIPGMDVVLGNGIPGRLERHPALKIPFSLDVSATDAAWLTKNPGAWPTCASFPSPDRPDPTRDVARFLAKAGLEHLVHRNLDFPEGLESIFGAPELEPCRRFARYGEGPKHWGVRVERIYDADHLFEENLPDDQRVWEMDLLIPDDRESAFFAMSIFGLELAINLIGPDLGSYDRWRALARAPSLLYPEGVPVDLREQQNPGS</sequence>
<evidence type="ECO:0000313" key="2">
    <source>
        <dbReference type="EMBL" id="RNM11730.1"/>
    </source>
</evidence>
<evidence type="ECO:0000259" key="1">
    <source>
        <dbReference type="Pfam" id="PF14279"/>
    </source>
</evidence>
<dbReference type="GO" id="GO:0004519">
    <property type="term" value="F:endonuclease activity"/>
    <property type="evidence" value="ECO:0007669"/>
    <property type="project" value="UniProtKB-KW"/>
</dbReference>
<accession>A0A3N0GI63</accession>
<reference evidence="2 3" key="1">
    <citation type="submission" date="2018-11" db="EMBL/GenBank/DDBJ databases">
        <authorList>
            <person name="Li F."/>
        </authorList>
    </citation>
    <scope>NUCLEOTIDE SEQUENCE [LARGE SCALE GENOMIC DNA]</scope>
    <source>
        <strain evidence="2 3">Gsoil 818</strain>
    </source>
</reference>
<dbReference type="Proteomes" id="UP000279994">
    <property type="component" value="Unassembled WGS sequence"/>
</dbReference>
<keyword evidence="3" id="KW-1185">Reference proteome</keyword>
<feature type="domain" description="HNH endonuclease 5" evidence="1">
    <location>
        <begin position="6"/>
        <end position="57"/>
    </location>
</feature>
<protein>
    <submittedName>
        <fullName evidence="2">HNH endonuclease</fullName>
    </submittedName>
</protein>
<dbReference type="InterPro" id="IPR029471">
    <property type="entry name" value="HNH_5"/>
</dbReference>
<dbReference type="OrthoDB" id="5184303at2"/>
<evidence type="ECO:0000313" key="3">
    <source>
        <dbReference type="Proteomes" id="UP000279994"/>
    </source>
</evidence>
<dbReference type="EMBL" id="RJSF01000047">
    <property type="protein sequence ID" value="RNM11730.1"/>
    <property type="molecule type" value="Genomic_DNA"/>
</dbReference>
<keyword evidence="2" id="KW-0255">Endonuclease</keyword>
<dbReference type="Pfam" id="PF14279">
    <property type="entry name" value="HNH_5"/>
    <property type="match status" value="1"/>
</dbReference>
<keyword evidence="2" id="KW-0540">Nuclease</keyword>
<keyword evidence="2" id="KW-0378">Hydrolase</keyword>
<gene>
    <name evidence="2" type="ORF">EFL26_21475</name>
</gene>